<dbReference type="PANTHER" id="PTHR11134">
    <property type="entry name" value="ADAPTOR COMPLEX SUBUNIT BETA FAMILY MEMBER"/>
    <property type="match status" value="1"/>
</dbReference>
<feature type="region of interest" description="Disordered" evidence="6">
    <location>
        <begin position="735"/>
        <end position="757"/>
    </location>
</feature>
<evidence type="ECO:0000256" key="3">
    <source>
        <dbReference type="ARBA" id="ARBA00022448"/>
    </source>
</evidence>
<feature type="region of interest" description="Disordered" evidence="6">
    <location>
        <begin position="291"/>
        <end position="316"/>
    </location>
</feature>
<feature type="region of interest" description="Disordered" evidence="6">
    <location>
        <begin position="600"/>
        <end position="662"/>
    </location>
</feature>
<evidence type="ECO:0000256" key="1">
    <source>
        <dbReference type="ARBA" id="ARBA00004308"/>
    </source>
</evidence>
<evidence type="ECO:0000256" key="6">
    <source>
        <dbReference type="SAM" id="MobiDB-lite"/>
    </source>
</evidence>
<evidence type="ECO:0000256" key="4">
    <source>
        <dbReference type="ARBA" id="ARBA00022927"/>
    </source>
</evidence>
<feature type="region of interest" description="Disordered" evidence="6">
    <location>
        <begin position="775"/>
        <end position="924"/>
    </location>
</feature>
<dbReference type="Pfam" id="PF01602">
    <property type="entry name" value="Adaptin_N"/>
    <property type="match status" value="1"/>
</dbReference>
<proteinExistence type="inferred from homology"/>
<comment type="subcellular location">
    <subcellularLocation>
        <location evidence="1">Endomembrane system</location>
    </subcellularLocation>
</comment>
<reference evidence="8 9" key="1">
    <citation type="submission" date="2024-01" db="EMBL/GenBank/DDBJ databases">
        <authorList>
            <person name="Allen C."/>
            <person name="Tagirdzhanova G."/>
        </authorList>
    </citation>
    <scope>NUCLEOTIDE SEQUENCE [LARGE SCALE GENOMIC DNA]</scope>
</reference>
<dbReference type="InterPro" id="IPR016024">
    <property type="entry name" value="ARM-type_fold"/>
</dbReference>
<evidence type="ECO:0000313" key="9">
    <source>
        <dbReference type="Proteomes" id="UP001642405"/>
    </source>
</evidence>
<comment type="similarity">
    <text evidence="2">Belongs to the adaptor complexes large subunit family.</text>
</comment>
<name>A0ABP0AX18_9PEZI</name>
<evidence type="ECO:0000256" key="5">
    <source>
        <dbReference type="ARBA" id="ARBA00023136"/>
    </source>
</evidence>
<comment type="caution">
    <text evidence="8">The sequence shown here is derived from an EMBL/GenBank/DDBJ whole genome shotgun (WGS) entry which is preliminary data.</text>
</comment>
<keyword evidence="4" id="KW-0653">Protein transport</keyword>
<organism evidence="8 9">
    <name type="scientific">Sporothrix curviconia</name>
    <dbReference type="NCBI Taxonomy" id="1260050"/>
    <lineage>
        <taxon>Eukaryota</taxon>
        <taxon>Fungi</taxon>
        <taxon>Dikarya</taxon>
        <taxon>Ascomycota</taxon>
        <taxon>Pezizomycotina</taxon>
        <taxon>Sordariomycetes</taxon>
        <taxon>Sordariomycetidae</taxon>
        <taxon>Ophiostomatales</taxon>
        <taxon>Ophiostomataceae</taxon>
        <taxon>Sporothrix</taxon>
    </lineage>
</organism>
<accession>A0ABP0AX18</accession>
<dbReference type="Proteomes" id="UP001642405">
    <property type="component" value="Unassembled WGS sequence"/>
</dbReference>
<feature type="domain" description="Clathrin/coatomer adaptor adaptin-like N-terminal" evidence="7">
    <location>
        <begin position="39"/>
        <end position="695"/>
    </location>
</feature>
<keyword evidence="5" id="KW-0472">Membrane</keyword>
<evidence type="ECO:0000313" key="8">
    <source>
        <dbReference type="EMBL" id="CAK7211760.1"/>
    </source>
</evidence>
<dbReference type="SUPFAM" id="SSF48371">
    <property type="entry name" value="ARM repeat"/>
    <property type="match status" value="1"/>
</dbReference>
<keyword evidence="3" id="KW-0813">Transport</keyword>
<dbReference type="EMBL" id="CAWUHB010000004">
    <property type="protein sequence ID" value="CAK7211760.1"/>
    <property type="molecule type" value="Genomic_DNA"/>
</dbReference>
<dbReference type="Gene3D" id="1.25.10.10">
    <property type="entry name" value="Leucine-rich Repeat Variant"/>
    <property type="match status" value="1"/>
</dbReference>
<dbReference type="InterPro" id="IPR002553">
    <property type="entry name" value="Clathrin/coatomer_adapt-like_N"/>
</dbReference>
<keyword evidence="9" id="KW-1185">Reference proteome</keyword>
<dbReference type="InterPro" id="IPR026739">
    <property type="entry name" value="AP_beta"/>
</dbReference>
<evidence type="ECO:0000256" key="2">
    <source>
        <dbReference type="ARBA" id="ARBA00006613"/>
    </source>
</evidence>
<evidence type="ECO:0000259" key="7">
    <source>
        <dbReference type="Pfam" id="PF01602"/>
    </source>
</evidence>
<feature type="compositionally biased region" description="Acidic residues" evidence="6">
    <location>
        <begin position="853"/>
        <end position="916"/>
    </location>
</feature>
<feature type="compositionally biased region" description="Basic and acidic residues" evidence="6">
    <location>
        <begin position="779"/>
        <end position="806"/>
    </location>
</feature>
<gene>
    <name evidence="8" type="primary">APL6</name>
    <name evidence="8" type="ORF">SCUCBS95973_001228</name>
</gene>
<protein>
    <submittedName>
        <fullName evidence="8">AP-3 complex subunit beta</fullName>
    </submittedName>
</protein>
<feature type="compositionally biased region" description="Pro residues" evidence="6">
    <location>
        <begin position="649"/>
        <end position="659"/>
    </location>
</feature>
<sequence length="924" mass="100196">MESISRISNLLESARELTLDASSAARSSFRNPTARPLDNRQIKKLLDSRADREVLDGLRRVTTMACRGQKTLPFFSSVVKNVASPNIEIKKLVYIYVVHHAEQEPDMALLSINTIQKSLSDANPQVRALALRTMSAIRVPVISQIVSLAIKKGAADMSPYVRRAAALAIPKCYRLDPSQLPQLIEYLVTLLGDKQYYVAGSAVTAFLAVCPERLDLIHAHYRDLVKKLVDMDEWSQMATLRMLTVYARKCFPQRTKKVAVKTSAAAAAGSSFSQPRTRAARTLDLGDFYGEPEADKSSGGDNDGTGMDSAPTPSSTATMQTVIDLDPDLVLLLNAIRPLLQSRNAGVVAAVTRCYVSIGTPEYVRDAVGPLVALLRGPQDIQQIALYNIASVCLAYPADFVRYASRFLVRATDPPAVWRLKLEVLALLFPHSPPPIKSLILSELEHFARGSDKALVREAVRAIGRCAQAVESTTNTVDTATAARCLRLLLAQVTSLDGTLAAESLTVIRHLIQQDPAAHCPTVVRLAKNLDAAADPQARATIIWLVGEFSGLNGEDNIAADVLRILLKGFAGESEAAKRQIVLLAAKVYLHYINREAERNPKPTAQEEAAAAAAAAANSKPPPSQNNVLPGGFADDGGFSELNERARSPSPPPTPPSEPNHPIRRLWDYVLLLARYDTSYDLRDRTRLYRALLEVPQLATLMLLAPKPVPHAPSPSEVRRGFTLGSAALVLGAGGDGGSSGGGSGSGGGGGGLEDGSGHAGRTMLLLHGIRGYEPLPDWVRDGDEPDPRLRETEDSIKQYEDRQRDATSPSSSSYVPAGDSLDQAARSRGPVVRNTNGGQAGAKKVGAKTLDDWLDQEDEEEDEDEDEDEEEETDDEDEEDSSEEEEEDDDEEESEEESSEEEEEEGDDDESESGEEGDRLMPA</sequence>
<dbReference type="InterPro" id="IPR011989">
    <property type="entry name" value="ARM-like"/>
</dbReference>